<name>A0A381RXZ5_9ZZZZ</name>
<dbReference type="AlphaFoldDB" id="A0A381RXZ5"/>
<organism evidence="1">
    <name type="scientific">marine metagenome</name>
    <dbReference type="NCBI Taxonomy" id="408172"/>
    <lineage>
        <taxon>unclassified sequences</taxon>
        <taxon>metagenomes</taxon>
        <taxon>ecological metagenomes</taxon>
    </lineage>
</organism>
<sequence length="48" mass="5582">MANMKLDSVVSVLIRRGFEVEAEEDDRQLFIPFELWNQVSNSKLVTAR</sequence>
<gene>
    <name evidence="1" type="ORF">METZ01_LOCUS48918</name>
</gene>
<evidence type="ECO:0000313" key="1">
    <source>
        <dbReference type="EMBL" id="SUZ96064.1"/>
    </source>
</evidence>
<reference evidence="1" key="1">
    <citation type="submission" date="2018-05" db="EMBL/GenBank/DDBJ databases">
        <authorList>
            <person name="Lanie J.A."/>
            <person name="Ng W.-L."/>
            <person name="Kazmierczak K.M."/>
            <person name="Andrzejewski T.M."/>
            <person name="Davidsen T.M."/>
            <person name="Wayne K.J."/>
            <person name="Tettelin H."/>
            <person name="Glass J.I."/>
            <person name="Rusch D."/>
            <person name="Podicherti R."/>
            <person name="Tsui H.-C.T."/>
            <person name="Winkler M.E."/>
        </authorList>
    </citation>
    <scope>NUCLEOTIDE SEQUENCE</scope>
</reference>
<accession>A0A381RXZ5</accession>
<protein>
    <submittedName>
        <fullName evidence="1">Uncharacterized protein</fullName>
    </submittedName>
</protein>
<dbReference type="EMBL" id="UINC01002379">
    <property type="protein sequence ID" value="SUZ96064.1"/>
    <property type="molecule type" value="Genomic_DNA"/>
</dbReference>
<proteinExistence type="predicted"/>